<comment type="caution">
    <text evidence="7">The sequence shown here is derived from an EMBL/GenBank/DDBJ whole genome shotgun (WGS) entry which is preliminary data.</text>
</comment>
<evidence type="ECO:0000259" key="6">
    <source>
        <dbReference type="PROSITE" id="PS51755"/>
    </source>
</evidence>
<dbReference type="Proteomes" id="UP001165079">
    <property type="component" value="Unassembled WGS sequence"/>
</dbReference>
<dbReference type="SMART" id="SM01043">
    <property type="entry name" value="BTAD"/>
    <property type="match status" value="1"/>
</dbReference>
<dbReference type="PANTHER" id="PTHR35807:SF1">
    <property type="entry name" value="TRANSCRIPTIONAL REGULATOR REDD"/>
    <property type="match status" value="1"/>
</dbReference>
<organism evidence="7 8">
    <name type="scientific">Actinorhabdospora filicis</name>
    <dbReference type="NCBI Taxonomy" id="1785913"/>
    <lineage>
        <taxon>Bacteria</taxon>
        <taxon>Bacillati</taxon>
        <taxon>Actinomycetota</taxon>
        <taxon>Actinomycetes</taxon>
        <taxon>Micromonosporales</taxon>
        <taxon>Micromonosporaceae</taxon>
        <taxon>Actinorhabdospora</taxon>
    </lineage>
</organism>
<evidence type="ECO:0000256" key="3">
    <source>
        <dbReference type="ARBA" id="ARBA00023125"/>
    </source>
</evidence>
<dbReference type="SUPFAM" id="SSF48452">
    <property type="entry name" value="TPR-like"/>
    <property type="match status" value="1"/>
</dbReference>
<dbReference type="PROSITE" id="PS51755">
    <property type="entry name" value="OMPR_PHOB"/>
    <property type="match status" value="1"/>
</dbReference>
<dbReference type="GO" id="GO:0000160">
    <property type="term" value="P:phosphorelay signal transduction system"/>
    <property type="evidence" value="ECO:0007669"/>
    <property type="project" value="InterPro"/>
</dbReference>
<feature type="domain" description="OmpR/PhoB-type" evidence="6">
    <location>
        <begin position="1"/>
        <end position="98"/>
    </location>
</feature>
<keyword evidence="3 5" id="KW-0238">DNA-binding</keyword>
<dbReference type="InterPro" id="IPR011990">
    <property type="entry name" value="TPR-like_helical_dom_sf"/>
</dbReference>
<dbReference type="GO" id="GO:0006355">
    <property type="term" value="P:regulation of DNA-templated transcription"/>
    <property type="evidence" value="ECO:0007669"/>
    <property type="project" value="InterPro"/>
</dbReference>
<dbReference type="CDD" id="cd15831">
    <property type="entry name" value="BTAD"/>
    <property type="match status" value="1"/>
</dbReference>
<dbReference type="InterPro" id="IPR016032">
    <property type="entry name" value="Sig_transdc_resp-reg_C-effctor"/>
</dbReference>
<evidence type="ECO:0000313" key="8">
    <source>
        <dbReference type="Proteomes" id="UP001165079"/>
    </source>
</evidence>
<dbReference type="InterPro" id="IPR051677">
    <property type="entry name" value="AfsR-DnrI-RedD_regulator"/>
</dbReference>
<dbReference type="EMBL" id="BSTX01000001">
    <property type="protein sequence ID" value="GLZ75987.1"/>
    <property type="molecule type" value="Genomic_DNA"/>
</dbReference>
<dbReference type="Gene3D" id="1.10.10.10">
    <property type="entry name" value="Winged helix-like DNA-binding domain superfamily/Winged helix DNA-binding domain"/>
    <property type="match status" value="1"/>
</dbReference>
<protein>
    <recommendedName>
        <fullName evidence="6">OmpR/PhoB-type domain-containing protein</fullName>
    </recommendedName>
</protein>
<evidence type="ECO:0000256" key="5">
    <source>
        <dbReference type="PROSITE-ProRule" id="PRU01091"/>
    </source>
</evidence>
<evidence type="ECO:0000256" key="4">
    <source>
        <dbReference type="ARBA" id="ARBA00023163"/>
    </source>
</evidence>
<name>A0A9W6SHD1_9ACTN</name>
<evidence type="ECO:0000256" key="1">
    <source>
        <dbReference type="ARBA" id="ARBA00005820"/>
    </source>
</evidence>
<feature type="DNA-binding region" description="OmpR/PhoB-type" evidence="5">
    <location>
        <begin position="1"/>
        <end position="98"/>
    </location>
</feature>
<dbReference type="InterPro" id="IPR036388">
    <property type="entry name" value="WH-like_DNA-bd_sf"/>
</dbReference>
<dbReference type="PANTHER" id="PTHR35807">
    <property type="entry name" value="TRANSCRIPTIONAL REGULATOR REDD-RELATED"/>
    <property type="match status" value="1"/>
</dbReference>
<dbReference type="AlphaFoldDB" id="A0A9W6SHD1"/>
<accession>A0A9W6SHD1</accession>
<dbReference type="SMART" id="SM00862">
    <property type="entry name" value="Trans_reg_C"/>
    <property type="match status" value="1"/>
</dbReference>
<evidence type="ECO:0000256" key="2">
    <source>
        <dbReference type="ARBA" id="ARBA00023015"/>
    </source>
</evidence>
<comment type="similarity">
    <text evidence="1">Belongs to the AfsR/DnrI/RedD regulatory family.</text>
</comment>
<dbReference type="InterPro" id="IPR005158">
    <property type="entry name" value="BTAD"/>
</dbReference>
<gene>
    <name evidence="7" type="ORF">Afil01_07940</name>
</gene>
<sequence>MESDGIRVGVLGPVRAWRDGVPLHLGGPRQRAFLAMLVFRPGWVHPAEELSDGIWGDLAPARVGQSLRTYASRLRRVLSCADVPNPLVCSGGGYALRLPETSTVDLSEFGALTRAARETPDPGAAAVLLRRALELVKGQAMSGVDGPFAERRRAEWEERRLSTVEEVLRLDLACGRHHAAAAELTAFCRAHPFRERATGYLMTALYRAGRQADALRVYTGVRRRLAEEFGVDPGPALQETYLRIVRADPGLLTACSV</sequence>
<reference evidence="7" key="1">
    <citation type="submission" date="2023-03" db="EMBL/GenBank/DDBJ databases">
        <title>Actinorhabdospora filicis NBRC 111898.</title>
        <authorList>
            <person name="Ichikawa N."/>
            <person name="Sato H."/>
            <person name="Tonouchi N."/>
        </authorList>
    </citation>
    <scope>NUCLEOTIDE SEQUENCE</scope>
    <source>
        <strain evidence="7">NBRC 111898</strain>
    </source>
</reference>
<dbReference type="RefSeq" id="WP_285661188.1">
    <property type="nucleotide sequence ID" value="NZ_BSTX01000001.1"/>
</dbReference>
<evidence type="ECO:0000313" key="7">
    <source>
        <dbReference type="EMBL" id="GLZ75987.1"/>
    </source>
</evidence>
<keyword evidence="8" id="KW-1185">Reference proteome</keyword>
<keyword evidence="2" id="KW-0805">Transcription regulation</keyword>
<dbReference type="Pfam" id="PF03704">
    <property type="entry name" value="BTAD"/>
    <property type="match status" value="1"/>
</dbReference>
<dbReference type="InterPro" id="IPR001867">
    <property type="entry name" value="OmpR/PhoB-type_DNA-bd"/>
</dbReference>
<keyword evidence="4" id="KW-0804">Transcription</keyword>
<proteinExistence type="inferred from homology"/>
<dbReference type="Gene3D" id="1.25.40.10">
    <property type="entry name" value="Tetratricopeptide repeat domain"/>
    <property type="match status" value="1"/>
</dbReference>
<dbReference type="GO" id="GO:0003677">
    <property type="term" value="F:DNA binding"/>
    <property type="evidence" value="ECO:0007669"/>
    <property type="project" value="UniProtKB-UniRule"/>
</dbReference>
<dbReference type="SUPFAM" id="SSF46894">
    <property type="entry name" value="C-terminal effector domain of the bipartite response regulators"/>
    <property type="match status" value="1"/>
</dbReference>